<dbReference type="AlphaFoldDB" id="A0A317N942"/>
<dbReference type="Pfam" id="PF12697">
    <property type="entry name" value="Abhydrolase_6"/>
    <property type="match status" value="1"/>
</dbReference>
<dbReference type="SUPFAM" id="SSF53474">
    <property type="entry name" value="alpha/beta-Hydrolases"/>
    <property type="match status" value="1"/>
</dbReference>
<dbReference type="Proteomes" id="UP000246410">
    <property type="component" value="Unassembled WGS sequence"/>
</dbReference>
<proteinExistence type="predicted"/>
<evidence type="ECO:0000313" key="3">
    <source>
        <dbReference type="Proteomes" id="UP000246410"/>
    </source>
</evidence>
<dbReference type="GO" id="GO:0046464">
    <property type="term" value="P:acylglycerol catabolic process"/>
    <property type="evidence" value="ECO:0007669"/>
    <property type="project" value="TreeGrafter"/>
</dbReference>
<dbReference type="PRINTS" id="PR00111">
    <property type="entry name" value="ABHYDROLASE"/>
</dbReference>
<keyword evidence="3" id="KW-1185">Reference proteome</keyword>
<protein>
    <submittedName>
        <fullName evidence="2">Pimeloyl-ACP methyl ester carboxylesterase</fullName>
    </submittedName>
</protein>
<dbReference type="PANTHER" id="PTHR43798:SF5">
    <property type="entry name" value="MONOACYLGLYCEROL LIPASE ABHD6"/>
    <property type="match status" value="1"/>
</dbReference>
<gene>
    <name evidence="2" type="ORF">DFR69_110118</name>
</gene>
<dbReference type="EMBL" id="QGTL01000010">
    <property type="protein sequence ID" value="PWV71634.1"/>
    <property type="molecule type" value="Genomic_DNA"/>
</dbReference>
<evidence type="ECO:0000259" key="1">
    <source>
        <dbReference type="Pfam" id="PF12697"/>
    </source>
</evidence>
<dbReference type="Gene3D" id="3.40.50.1820">
    <property type="entry name" value="alpha/beta hydrolase"/>
    <property type="match status" value="1"/>
</dbReference>
<dbReference type="InterPro" id="IPR029058">
    <property type="entry name" value="AB_hydrolase_fold"/>
</dbReference>
<name>A0A317N942_9NOCA</name>
<organism evidence="2 3">
    <name type="scientific">Nocardia neocaledoniensis</name>
    <dbReference type="NCBI Taxonomy" id="236511"/>
    <lineage>
        <taxon>Bacteria</taxon>
        <taxon>Bacillati</taxon>
        <taxon>Actinomycetota</taxon>
        <taxon>Actinomycetes</taxon>
        <taxon>Mycobacteriales</taxon>
        <taxon>Nocardiaceae</taxon>
        <taxon>Nocardia</taxon>
    </lineage>
</organism>
<reference evidence="2 3" key="1">
    <citation type="submission" date="2018-05" db="EMBL/GenBank/DDBJ databases">
        <title>Genomic Encyclopedia of Type Strains, Phase IV (KMG-IV): sequencing the most valuable type-strain genomes for metagenomic binning, comparative biology and taxonomic classification.</title>
        <authorList>
            <person name="Goeker M."/>
        </authorList>
    </citation>
    <scope>NUCLEOTIDE SEQUENCE [LARGE SCALE GENOMIC DNA]</scope>
    <source>
        <strain evidence="2 3">DSM 44717</strain>
    </source>
</reference>
<sequence>MTTIYKTPEGRRVVEQRYRAHLDAWPVPREELRVPTSVGETFVVASGPVDAPPLVLLHGSGSNASAWRGDVADWSRGYRVYAVDLPGEPGFSAPTRLPLDSDATASWLDEVVDGLGLTTVAMAGMSLGGWTALDHVLRRPGRVTALVLLCPGGLGPHRYGWMVKGLLRRLVGRGTVRDMARAGLGLDEAAAGPILDDVEVTFAHFSARSGRLPIFPDERLRTVAIPVLVLVGERDALFDSARTAARARGAFPRGEVRVLPGVGHAILEQTVPIRQFLDAHAERDARR</sequence>
<feature type="domain" description="AB hydrolase-1" evidence="1">
    <location>
        <begin position="54"/>
        <end position="268"/>
    </location>
</feature>
<dbReference type="GO" id="GO:0016020">
    <property type="term" value="C:membrane"/>
    <property type="evidence" value="ECO:0007669"/>
    <property type="project" value="TreeGrafter"/>
</dbReference>
<dbReference type="InterPro" id="IPR000073">
    <property type="entry name" value="AB_hydrolase_1"/>
</dbReference>
<dbReference type="PANTHER" id="PTHR43798">
    <property type="entry name" value="MONOACYLGLYCEROL LIPASE"/>
    <property type="match status" value="1"/>
</dbReference>
<comment type="caution">
    <text evidence="2">The sequence shown here is derived from an EMBL/GenBank/DDBJ whole genome shotgun (WGS) entry which is preliminary data.</text>
</comment>
<accession>A0A317N942</accession>
<evidence type="ECO:0000313" key="2">
    <source>
        <dbReference type="EMBL" id="PWV71634.1"/>
    </source>
</evidence>
<dbReference type="RefSeq" id="WP_110039971.1">
    <property type="nucleotide sequence ID" value="NZ_QGTL01000010.1"/>
</dbReference>
<dbReference type="InterPro" id="IPR050266">
    <property type="entry name" value="AB_hydrolase_sf"/>
</dbReference>
<dbReference type="GO" id="GO:0047372">
    <property type="term" value="F:monoacylglycerol lipase activity"/>
    <property type="evidence" value="ECO:0007669"/>
    <property type="project" value="TreeGrafter"/>
</dbReference>